<name>A0A2N6SGW0_9BACL</name>
<dbReference type="AlphaFoldDB" id="A0A2N6SGW0"/>
<organism evidence="1 2">
    <name type="scientific">Gemella sanguinis</name>
    <dbReference type="NCBI Taxonomy" id="84135"/>
    <lineage>
        <taxon>Bacteria</taxon>
        <taxon>Bacillati</taxon>
        <taxon>Bacillota</taxon>
        <taxon>Bacilli</taxon>
        <taxon>Bacillales</taxon>
        <taxon>Gemellaceae</taxon>
        <taxon>Gemella</taxon>
    </lineage>
</organism>
<reference evidence="1 2" key="1">
    <citation type="submission" date="2017-09" db="EMBL/GenBank/DDBJ databases">
        <title>Bacterial strain isolated from the female urinary microbiota.</title>
        <authorList>
            <person name="Thomas-White K."/>
            <person name="Kumar N."/>
            <person name="Forster S."/>
            <person name="Putonti C."/>
            <person name="Lawley T."/>
            <person name="Wolfe A.J."/>
        </authorList>
    </citation>
    <scope>NUCLEOTIDE SEQUENCE [LARGE SCALE GENOMIC DNA]</scope>
    <source>
        <strain evidence="1 2">UMB0186</strain>
    </source>
</reference>
<dbReference type="OrthoDB" id="2219336at2"/>
<proteinExistence type="predicted"/>
<evidence type="ECO:0000313" key="2">
    <source>
        <dbReference type="Proteomes" id="UP000235670"/>
    </source>
</evidence>
<comment type="caution">
    <text evidence="1">The sequence shown here is derived from an EMBL/GenBank/DDBJ whole genome shotgun (WGS) entry which is preliminary data.</text>
</comment>
<dbReference type="EMBL" id="PNGT01000001">
    <property type="protein sequence ID" value="PMC53166.1"/>
    <property type="molecule type" value="Genomic_DNA"/>
</dbReference>
<dbReference type="Proteomes" id="UP000235670">
    <property type="component" value="Unassembled WGS sequence"/>
</dbReference>
<sequence>MEKKKDIKNELQNAFDSFFQNEDKEKLKKELKNNLEKFFKIIEDMYGKNFHHNESADKFLEEFNPWDKSEGKKLIKGFENIVNNDNSTKDFSWLDILDEDRQWKELDDDEIKKEVKDKSKHVNMRYQIPSHFHGDIDNAVIFHCMENPRGYLGDWSDDDIDEEFEGENLNEFYIYSVDKRKEESNVLGEIIKERYQLQNVSYDSIKKLIYSYDGKIGGQSSLAIELDRMFKKFKDSDYKINDFSKGSSDLKDYYYFKNYYKQLILGKGENLKSLGIKENRDKAIKCADKICNLEIYPFSCAQPNLDKNGIGIKIIQNSELSRLSAYIVLRRIYKYLDKCEKNEEEPQKPVFVFRKYNRAWKQLFKALFSKVKKEKENYGFKNQKTLTILENLFFYCQTGNAGGGITSGNVISIKNYKIYQKIFRNLKETAFEEIYNVLHRSNSLEKIGD</sequence>
<gene>
    <name evidence="1" type="ORF">CJ218_01090</name>
</gene>
<accession>A0A2N6SGW0</accession>
<protein>
    <submittedName>
        <fullName evidence="1">Uncharacterized protein</fullName>
    </submittedName>
</protein>
<dbReference type="RefSeq" id="WP_102189318.1">
    <property type="nucleotide sequence ID" value="NZ_PNGT01000001.1"/>
</dbReference>
<evidence type="ECO:0000313" key="1">
    <source>
        <dbReference type="EMBL" id="PMC53166.1"/>
    </source>
</evidence>